<reference evidence="6" key="1">
    <citation type="submission" date="2023-03" db="EMBL/GenBank/DDBJ databases">
        <title>Chromosome-level genomes of two armyworms, Mythimna separata and Mythimna loreyi, provide insights into the biosynthesis and reception of sex pheromones.</title>
        <authorList>
            <person name="Zhao H."/>
        </authorList>
    </citation>
    <scope>NUCLEOTIDE SEQUENCE</scope>
    <source>
        <strain evidence="6">BeijingLab</strain>
        <tissue evidence="6">Pupa</tissue>
    </source>
</reference>
<dbReference type="FunFam" id="3.30.420.10:FF:000063">
    <property type="entry name" value="Retrovirus-related Pol polyprotein from transposon 297-like Protein"/>
    <property type="match status" value="1"/>
</dbReference>
<dbReference type="PROSITE" id="PS50994">
    <property type="entry name" value="INTEGRASE"/>
    <property type="match status" value="1"/>
</dbReference>
<dbReference type="EC" id="2.7.7.49" evidence="1"/>
<dbReference type="GO" id="GO:0015074">
    <property type="term" value="P:DNA integration"/>
    <property type="evidence" value="ECO:0007669"/>
    <property type="project" value="InterPro"/>
</dbReference>
<evidence type="ECO:0000313" key="7">
    <source>
        <dbReference type="Proteomes" id="UP001231518"/>
    </source>
</evidence>
<dbReference type="GO" id="GO:0003676">
    <property type="term" value="F:nucleic acid binding"/>
    <property type="evidence" value="ECO:0007669"/>
    <property type="project" value="InterPro"/>
</dbReference>
<evidence type="ECO:0000259" key="5">
    <source>
        <dbReference type="PROSITE" id="PS50994"/>
    </source>
</evidence>
<dbReference type="InterPro" id="IPR043502">
    <property type="entry name" value="DNA/RNA_pol_sf"/>
</dbReference>
<dbReference type="Pfam" id="PF17921">
    <property type="entry name" value="Integrase_H2C2"/>
    <property type="match status" value="1"/>
</dbReference>
<dbReference type="InterPro" id="IPR001584">
    <property type="entry name" value="Integrase_cat-core"/>
</dbReference>
<dbReference type="InterPro" id="IPR012337">
    <property type="entry name" value="RNaseH-like_sf"/>
</dbReference>
<dbReference type="InterPro" id="IPR036397">
    <property type="entry name" value="RNaseH_sf"/>
</dbReference>
<evidence type="ECO:0000256" key="3">
    <source>
        <dbReference type="SAM" id="MobiDB-lite"/>
    </source>
</evidence>
<organism evidence="6 7">
    <name type="scientific">Mythimna separata</name>
    <name type="common">Oriental armyworm</name>
    <name type="synonym">Pseudaletia separata</name>
    <dbReference type="NCBI Taxonomy" id="271217"/>
    <lineage>
        <taxon>Eukaryota</taxon>
        <taxon>Metazoa</taxon>
        <taxon>Ecdysozoa</taxon>
        <taxon>Arthropoda</taxon>
        <taxon>Hexapoda</taxon>
        <taxon>Insecta</taxon>
        <taxon>Pterygota</taxon>
        <taxon>Neoptera</taxon>
        <taxon>Endopterygota</taxon>
        <taxon>Lepidoptera</taxon>
        <taxon>Glossata</taxon>
        <taxon>Ditrysia</taxon>
        <taxon>Noctuoidea</taxon>
        <taxon>Noctuidae</taxon>
        <taxon>Noctuinae</taxon>
        <taxon>Hadenini</taxon>
        <taxon>Mythimna</taxon>
    </lineage>
</organism>
<dbReference type="FunFam" id="3.30.70.270:FF:000020">
    <property type="entry name" value="Transposon Tf2-6 polyprotein-like Protein"/>
    <property type="match status" value="1"/>
</dbReference>
<dbReference type="Gene3D" id="3.30.420.10">
    <property type="entry name" value="Ribonuclease H-like superfamily/Ribonuclease H"/>
    <property type="match status" value="1"/>
</dbReference>
<evidence type="ECO:0000256" key="1">
    <source>
        <dbReference type="ARBA" id="ARBA00012493"/>
    </source>
</evidence>
<dbReference type="InterPro" id="IPR041577">
    <property type="entry name" value="RT_RNaseH_2"/>
</dbReference>
<feature type="region of interest" description="Disordered" evidence="3">
    <location>
        <begin position="887"/>
        <end position="971"/>
    </location>
</feature>
<dbReference type="SUPFAM" id="SSF53098">
    <property type="entry name" value="Ribonuclease H-like"/>
    <property type="match status" value="1"/>
</dbReference>
<evidence type="ECO:0000256" key="2">
    <source>
        <dbReference type="ARBA" id="ARBA00023268"/>
    </source>
</evidence>
<dbReference type="GO" id="GO:0003964">
    <property type="term" value="F:RNA-directed DNA polymerase activity"/>
    <property type="evidence" value="ECO:0007669"/>
    <property type="project" value="UniProtKB-EC"/>
</dbReference>
<dbReference type="SUPFAM" id="SSF56672">
    <property type="entry name" value="DNA/RNA polymerases"/>
    <property type="match status" value="1"/>
</dbReference>
<sequence length="971" mass="110537">MRMRRNREWGRWPGRRKRTSITYASTITERYKELFDGGLGRYTGGKATLRVRDGAAPVFHRARPLPYALRDRVDAELERMLRDGVIEPVDCSDWASPLVPVNKADGSLRICADYKATVNPVLLVDRYPLPKIDDVIVRLSGAQYFSKIDLSQAYNQIELDDTKKYTVINTHRGLYRYNRLVYGLASSPGIFQRIMCNLLSNIPNVEVFLDDVIIGGKSKEEHMRALETVFSRLHQKGLKLKTNKCVFLVKEVQYLGYILGKEGIKTDPRKLEAITKIPRPTNVTQLRSFIGLINFYAKFIRNMSARLVPLYELLKKGKVWYWSRDCERAFNNIKKVLVSSEVLAHYEPDRPLILTCDASARGIGGVLTQPARDGRGERPIAYISRTLSDAEKNYSQIHREALAIIFCVNKFHQYLYGRRFVLRTDHKPLVSIFGPHTDIPTMVASRMQRWAIILSAYTYDIEYVKTNENGADGLSRLPVVISERKQMSHAVPEQTYLHFIQQALLLDYEEIRRQTGKDPLLSKILSYIRDGWPTECNMTSLQPFFNRQKEIYEELGCVLWGHRLVVPENCKEKVLHMLHEPHMGIVKSKAMARSYVWWAGLDEAVERMCRACELCAAQADAPPRQAPCMWPWPNRAWSRLHLDFMGPIFGKTYLITVDATSKWVEVFNMTSTTAGAVIDKLCELFSKFGLPKQIVSDNGPPFTSTEFHNFASNHGIEHIFTAPYHPASNGLAENAVKTFKRVIKKAALGKQNIDRALWTYLLHYRNTAHSTTGESPAMLLLGRRLRTKLDVLKPDRETSVAKSQKRQKEAAKGGHREVGPDEEVWYRQFLKGEKWVPGQVVQCIGPSNYKVKGNGGEIVHRHIDQIKRRSVRQSLMSVPEIDQQVVANPGLDRGNEPSVLREGVQSAQSTDEPGLRSPPPARELGEVAEAVSPAAPPSPEFQDALPSVVSPQPQERLVRQCRIKNKHNYKI</sequence>
<name>A0AAD7Y7T6_MYTSE</name>
<dbReference type="Pfam" id="PF00078">
    <property type="entry name" value="RVT_1"/>
    <property type="match status" value="1"/>
</dbReference>
<dbReference type="FunFam" id="1.10.340.70:FF:000003">
    <property type="entry name" value="Protein CBG25708"/>
    <property type="match status" value="1"/>
</dbReference>
<feature type="compositionally biased region" description="Basic and acidic residues" evidence="3">
    <location>
        <begin position="806"/>
        <end position="817"/>
    </location>
</feature>
<dbReference type="Gene3D" id="3.10.10.10">
    <property type="entry name" value="HIV Type 1 Reverse Transcriptase, subunit A, domain 1"/>
    <property type="match status" value="1"/>
</dbReference>
<dbReference type="CDD" id="cd09274">
    <property type="entry name" value="RNase_HI_RT_Ty3"/>
    <property type="match status" value="1"/>
</dbReference>
<protein>
    <recommendedName>
        <fullName evidence="1">RNA-directed DNA polymerase</fullName>
        <ecNumber evidence="1">2.7.7.49</ecNumber>
    </recommendedName>
</protein>
<keyword evidence="7" id="KW-1185">Reference proteome</keyword>
<dbReference type="InterPro" id="IPR041588">
    <property type="entry name" value="Integrase_H2C2"/>
</dbReference>
<comment type="caution">
    <text evidence="6">The sequence shown here is derived from an EMBL/GenBank/DDBJ whole genome shotgun (WGS) entry which is preliminary data.</text>
</comment>
<dbReference type="CDD" id="cd01647">
    <property type="entry name" value="RT_LTR"/>
    <property type="match status" value="1"/>
</dbReference>
<dbReference type="InterPro" id="IPR043128">
    <property type="entry name" value="Rev_trsase/Diguanyl_cyclase"/>
</dbReference>
<dbReference type="PANTHER" id="PTHR37984">
    <property type="entry name" value="PROTEIN CBG26694"/>
    <property type="match status" value="1"/>
</dbReference>
<dbReference type="GO" id="GO:0042575">
    <property type="term" value="C:DNA polymerase complex"/>
    <property type="evidence" value="ECO:0007669"/>
    <property type="project" value="UniProtKB-ARBA"/>
</dbReference>
<dbReference type="InterPro" id="IPR000477">
    <property type="entry name" value="RT_dom"/>
</dbReference>
<evidence type="ECO:0000313" key="6">
    <source>
        <dbReference type="EMBL" id="KAJ8706044.1"/>
    </source>
</evidence>
<feature type="domain" description="Reverse transcriptase" evidence="4">
    <location>
        <begin position="82"/>
        <end position="259"/>
    </location>
</feature>
<gene>
    <name evidence="6" type="ORF">PYW07_010821</name>
</gene>
<dbReference type="Pfam" id="PF00665">
    <property type="entry name" value="rve"/>
    <property type="match status" value="1"/>
</dbReference>
<keyword evidence="2" id="KW-0511">Multifunctional enzyme</keyword>
<dbReference type="PROSITE" id="PS50878">
    <property type="entry name" value="RT_POL"/>
    <property type="match status" value="1"/>
</dbReference>
<dbReference type="PANTHER" id="PTHR37984:SF5">
    <property type="entry name" value="PROTEIN NYNRIN-LIKE"/>
    <property type="match status" value="1"/>
</dbReference>
<evidence type="ECO:0000259" key="4">
    <source>
        <dbReference type="PROSITE" id="PS50878"/>
    </source>
</evidence>
<dbReference type="Proteomes" id="UP001231518">
    <property type="component" value="Chromosome 26"/>
</dbReference>
<feature type="domain" description="Integrase catalytic" evidence="5">
    <location>
        <begin position="629"/>
        <end position="784"/>
    </location>
</feature>
<feature type="region of interest" description="Disordered" evidence="3">
    <location>
        <begin position="795"/>
        <end position="817"/>
    </location>
</feature>
<dbReference type="Gene3D" id="1.10.340.70">
    <property type="match status" value="1"/>
</dbReference>
<feature type="compositionally biased region" description="Basic residues" evidence="3">
    <location>
        <begin position="959"/>
        <end position="971"/>
    </location>
</feature>
<dbReference type="Pfam" id="PF17919">
    <property type="entry name" value="RT_RNaseH_2"/>
    <property type="match status" value="1"/>
</dbReference>
<dbReference type="EMBL" id="JARGEI010000029">
    <property type="protein sequence ID" value="KAJ8706044.1"/>
    <property type="molecule type" value="Genomic_DNA"/>
</dbReference>
<dbReference type="Gene3D" id="3.30.70.270">
    <property type="match status" value="2"/>
</dbReference>
<dbReference type="InterPro" id="IPR050951">
    <property type="entry name" value="Retrovirus_Pol_polyprotein"/>
</dbReference>
<dbReference type="AlphaFoldDB" id="A0AAD7Y7T6"/>
<accession>A0AAD7Y7T6</accession>
<proteinExistence type="predicted"/>